<dbReference type="Proteomes" id="UP000024329">
    <property type="component" value="Unassembled WGS sequence"/>
</dbReference>
<dbReference type="AlphaFoldDB" id="A0A031JYX5"/>
<dbReference type="EMBL" id="JFYZ01000010">
    <property type="protein sequence ID" value="EZP82134.1"/>
    <property type="molecule type" value="Genomic_DNA"/>
</dbReference>
<evidence type="ECO:0000256" key="1">
    <source>
        <dbReference type="SAM" id="MobiDB-lite"/>
    </source>
</evidence>
<proteinExistence type="predicted"/>
<comment type="caution">
    <text evidence="2">The sequence shown here is derived from an EMBL/GenBank/DDBJ whole genome shotgun (WGS) entry which is preliminary data.</text>
</comment>
<reference evidence="2 3" key="1">
    <citation type="submission" date="2014-03" db="EMBL/GenBank/DDBJ databases">
        <title>Whole genome sequence of Novosphingobium resinovorum KF1.</title>
        <authorList>
            <person name="Gan H.M."/>
            <person name="Gan H.Y."/>
            <person name="Chew T.H."/>
            <person name="Savka M.A."/>
        </authorList>
    </citation>
    <scope>NUCLEOTIDE SEQUENCE [LARGE SCALE GENOMIC DNA]</scope>
    <source>
        <strain evidence="2 3">KF1</strain>
    </source>
</reference>
<sequence length="123" mass="12694">MNVAPHHMTPDTGDAPGRTAGIPAVPGCDGLSEGHLPADPAMIDWQALRSRLFATHDRLGVLGEDAAATRLRLRGSFDGCAASALNAYEECSRNVNLDASSNGKPVGGKDSPVADVNDSGERG</sequence>
<evidence type="ECO:0000313" key="2">
    <source>
        <dbReference type="EMBL" id="EZP82134.1"/>
    </source>
</evidence>
<feature type="region of interest" description="Disordered" evidence="1">
    <location>
        <begin position="1"/>
        <end position="36"/>
    </location>
</feature>
<organism evidence="2 3">
    <name type="scientific">Novosphingobium resinovorum</name>
    <dbReference type="NCBI Taxonomy" id="158500"/>
    <lineage>
        <taxon>Bacteria</taxon>
        <taxon>Pseudomonadati</taxon>
        <taxon>Pseudomonadota</taxon>
        <taxon>Alphaproteobacteria</taxon>
        <taxon>Sphingomonadales</taxon>
        <taxon>Sphingomonadaceae</taxon>
        <taxon>Novosphingobium</taxon>
    </lineage>
</organism>
<gene>
    <name evidence="2" type="ORF">BV97_02157</name>
</gene>
<name>A0A031JYX5_9SPHN</name>
<evidence type="ECO:0000313" key="3">
    <source>
        <dbReference type="Proteomes" id="UP000024329"/>
    </source>
</evidence>
<protein>
    <submittedName>
        <fullName evidence="2">Uncharacterized protein</fullName>
    </submittedName>
</protein>
<dbReference type="STRING" id="158500.BES08_13350"/>
<accession>A0A031JYX5</accession>
<feature type="region of interest" description="Disordered" evidence="1">
    <location>
        <begin position="96"/>
        <end position="123"/>
    </location>
</feature>
<dbReference type="PATRIC" id="fig|158500.4.peg.2197"/>